<dbReference type="InterPro" id="IPR012337">
    <property type="entry name" value="RNaseH-like_sf"/>
</dbReference>
<dbReference type="CDD" id="cd06145">
    <property type="entry name" value="REX1_like"/>
    <property type="match status" value="1"/>
</dbReference>
<dbReference type="PANTHER" id="PTHR12801:SF82">
    <property type="entry name" value="RNA EXONUCLEASE 5"/>
    <property type="match status" value="1"/>
</dbReference>
<proteinExistence type="predicted"/>
<evidence type="ECO:0000259" key="4">
    <source>
        <dbReference type="SMART" id="SM00479"/>
    </source>
</evidence>
<sequence>MNTNNNSEEPIIKKSRIENERSIDTSLLGKVEQKVRIRVRKKHIPKFRLITTGINALLTTPSHDRVPLTLTDVQHLLLHSLLGNLNLAQSPRWYVLDKCDHIKQTTCLIVEGISIKHWETYIDSLSKTKKIFNDIIETLTPSVYGGSLVKEIALVPLSEADKESLIQKYGSMNLALEVRKDLNIMMKAVFPIGDEATESLDESSFEEKFPRTQLILSAWQLIEENYPVPLKGKLKTIYADYVLSNVEYKPVTAKSPMFGLDCEMCLTDAGSELTRVSIVNEKHKTIYESLVKPYNKIVDYLTRFSGITETLLKNVTKRLEDVQKELRELLPPDAILVGQSLQSDLHALKMMHPYVIDTSTIYNVTGERSRKPKLKVLAKEFLNQDIQNSKSGHCSVEDSLASLKLVQLKLSKSMEFGDAVHTNRQSYKDNVIKKAIQQQQEYALSIFNHIIDQKKTSIVIGCDNITGDYHTFLTQAKENLNNQLKKGKLRKVKLNTVDRMEDVITNIMEVGNDYNLVMGHLKVESECVNSELMQKIDEWVEKIWNSVQDTALYAIVFGGTTADNGVAMVKVKSTL</sequence>
<keyword evidence="2" id="KW-0378">Hydrolase</keyword>
<dbReference type="InterPro" id="IPR034922">
    <property type="entry name" value="REX1-like_exo"/>
</dbReference>
<protein>
    <submittedName>
        <fullName evidence="6">RNA exonuclease 5</fullName>
    </submittedName>
</protein>
<dbReference type="AlphaFoldDB" id="A0A6J1NMH4"/>
<reference evidence="6" key="1">
    <citation type="submission" date="2025-08" db="UniProtKB">
        <authorList>
            <consortium name="RefSeq"/>
        </authorList>
    </citation>
    <scope>IDENTIFICATION</scope>
</reference>
<dbReference type="GeneID" id="112051645"/>
<accession>A0A6J1NMH4</accession>
<name>A0A6J1NMH4_BICAN</name>
<evidence type="ECO:0000313" key="5">
    <source>
        <dbReference type="Proteomes" id="UP001652582"/>
    </source>
</evidence>
<gene>
    <name evidence="6" type="primary">LOC112051645</name>
</gene>
<dbReference type="PANTHER" id="PTHR12801">
    <property type="entry name" value="RNA EXONUCLEASE REXO1 / RECO3 FAMILY MEMBER-RELATED"/>
    <property type="match status" value="1"/>
</dbReference>
<evidence type="ECO:0000313" key="6">
    <source>
        <dbReference type="RefSeq" id="XP_023946138.2"/>
    </source>
</evidence>
<dbReference type="InterPro" id="IPR013520">
    <property type="entry name" value="Ribonucl_H"/>
</dbReference>
<feature type="domain" description="Exonuclease" evidence="4">
    <location>
        <begin position="256"/>
        <end position="415"/>
    </location>
</feature>
<dbReference type="GO" id="GO:0003676">
    <property type="term" value="F:nucleic acid binding"/>
    <property type="evidence" value="ECO:0007669"/>
    <property type="project" value="InterPro"/>
</dbReference>
<dbReference type="SMART" id="SM00479">
    <property type="entry name" value="EXOIII"/>
    <property type="match status" value="1"/>
</dbReference>
<keyword evidence="1" id="KW-0540">Nuclease</keyword>
<dbReference type="RefSeq" id="XP_023946138.2">
    <property type="nucleotide sequence ID" value="XM_024090370.2"/>
</dbReference>
<dbReference type="InterPro" id="IPR047021">
    <property type="entry name" value="REXO1/3/4-like"/>
</dbReference>
<dbReference type="GO" id="GO:0004527">
    <property type="term" value="F:exonuclease activity"/>
    <property type="evidence" value="ECO:0007669"/>
    <property type="project" value="UniProtKB-KW"/>
</dbReference>
<dbReference type="GO" id="GO:0005634">
    <property type="term" value="C:nucleus"/>
    <property type="evidence" value="ECO:0007669"/>
    <property type="project" value="UniProtKB-SubCell"/>
</dbReference>
<evidence type="ECO:0000256" key="1">
    <source>
        <dbReference type="ARBA" id="ARBA00022722"/>
    </source>
</evidence>
<dbReference type="SUPFAM" id="SSF53098">
    <property type="entry name" value="Ribonuclease H-like"/>
    <property type="match status" value="1"/>
</dbReference>
<dbReference type="Gene3D" id="3.30.420.10">
    <property type="entry name" value="Ribonuclease H-like superfamily/Ribonuclease H"/>
    <property type="match status" value="1"/>
</dbReference>
<dbReference type="OrthoDB" id="3996471at2759"/>
<evidence type="ECO:0000256" key="3">
    <source>
        <dbReference type="ARBA" id="ARBA00022839"/>
    </source>
</evidence>
<dbReference type="InterPro" id="IPR036397">
    <property type="entry name" value="RNaseH_sf"/>
</dbReference>
<organism evidence="5 6">
    <name type="scientific">Bicyclus anynana</name>
    <name type="common">Squinting bush brown butterfly</name>
    <dbReference type="NCBI Taxonomy" id="110368"/>
    <lineage>
        <taxon>Eukaryota</taxon>
        <taxon>Metazoa</taxon>
        <taxon>Ecdysozoa</taxon>
        <taxon>Arthropoda</taxon>
        <taxon>Hexapoda</taxon>
        <taxon>Insecta</taxon>
        <taxon>Pterygota</taxon>
        <taxon>Neoptera</taxon>
        <taxon>Endopterygota</taxon>
        <taxon>Lepidoptera</taxon>
        <taxon>Glossata</taxon>
        <taxon>Ditrysia</taxon>
        <taxon>Papilionoidea</taxon>
        <taxon>Nymphalidae</taxon>
        <taxon>Satyrinae</taxon>
        <taxon>Satyrini</taxon>
        <taxon>Mycalesina</taxon>
        <taxon>Bicyclus</taxon>
    </lineage>
</organism>
<keyword evidence="3 6" id="KW-0269">Exonuclease</keyword>
<evidence type="ECO:0000256" key="2">
    <source>
        <dbReference type="ARBA" id="ARBA00022801"/>
    </source>
</evidence>
<dbReference type="Proteomes" id="UP001652582">
    <property type="component" value="Chromosome 15"/>
</dbReference>
<dbReference type="Pfam" id="PF00929">
    <property type="entry name" value="RNase_T"/>
    <property type="match status" value="1"/>
</dbReference>
<dbReference type="KEGG" id="bany:112051645"/>
<keyword evidence="5" id="KW-1185">Reference proteome</keyword>